<name>A0A5J4TAS3_9EUKA</name>
<accession>A0A5J4TAS3</accession>
<feature type="non-terminal residue" evidence="2">
    <location>
        <position position="1"/>
    </location>
</feature>
<proteinExistence type="predicted"/>
<comment type="caution">
    <text evidence="2">The sequence shown here is derived from an EMBL/GenBank/DDBJ whole genome shotgun (WGS) entry which is preliminary data.</text>
</comment>
<feature type="compositionally biased region" description="Low complexity" evidence="1">
    <location>
        <begin position="35"/>
        <end position="44"/>
    </location>
</feature>
<gene>
    <name evidence="2" type="ORF">EZS28_049938</name>
</gene>
<organism evidence="2 3">
    <name type="scientific">Streblomastix strix</name>
    <dbReference type="NCBI Taxonomy" id="222440"/>
    <lineage>
        <taxon>Eukaryota</taxon>
        <taxon>Metamonada</taxon>
        <taxon>Preaxostyla</taxon>
        <taxon>Oxymonadida</taxon>
        <taxon>Streblomastigidae</taxon>
        <taxon>Streblomastix</taxon>
    </lineage>
</organism>
<sequence length="193" mass="22700">NKKQQQQQQQQTTEKDIKQNHNTDDQSTSDDDGQSSDSSQNSNDESIDSEQKRINLEKERIEKEKQIERQRIKMQLLQQQKEFNSKPIFKKAQVSSPQVSNQSTQRTSIDPLLQQFLLQTPISQILALYKGKQLCYKGLDVNYNWCQQISILKRNQVSTYKCKSLQYEYEQEPEPDNIISYLTGKKRKLHQSE</sequence>
<feature type="compositionally biased region" description="Basic and acidic residues" evidence="1">
    <location>
        <begin position="49"/>
        <end position="62"/>
    </location>
</feature>
<dbReference type="AlphaFoldDB" id="A0A5J4TAS3"/>
<evidence type="ECO:0000313" key="3">
    <source>
        <dbReference type="Proteomes" id="UP000324800"/>
    </source>
</evidence>
<dbReference type="Proteomes" id="UP000324800">
    <property type="component" value="Unassembled WGS sequence"/>
</dbReference>
<feature type="compositionally biased region" description="Basic and acidic residues" evidence="1">
    <location>
        <begin position="13"/>
        <end position="24"/>
    </location>
</feature>
<evidence type="ECO:0000256" key="1">
    <source>
        <dbReference type="SAM" id="MobiDB-lite"/>
    </source>
</evidence>
<protein>
    <submittedName>
        <fullName evidence="2">Uncharacterized protein</fullName>
    </submittedName>
</protein>
<reference evidence="2 3" key="1">
    <citation type="submission" date="2019-03" db="EMBL/GenBank/DDBJ databases">
        <title>Single cell metagenomics reveals metabolic interactions within the superorganism composed of flagellate Streblomastix strix and complex community of Bacteroidetes bacteria on its surface.</title>
        <authorList>
            <person name="Treitli S.C."/>
            <person name="Kolisko M."/>
            <person name="Husnik F."/>
            <person name="Keeling P."/>
            <person name="Hampl V."/>
        </authorList>
    </citation>
    <scope>NUCLEOTIDE SEQUENCE [LARGE SCALE GENOMIC DNA]</scope>
    <source>
        <strain evidence="2">ST1C</strain>
    </source>
</reference>
<feature type="compositionally biased region" description="Low complexity" evidence="1">
    <location>
        <begin position="1"/>
        <end position="11"/>
    </location>
</feature>
<dbReference type="EMBL" id="SNRW01036144">
    <property type="protein sequence ID" value="KAA6354535.1"/>
    <property type="molecule type" value="Genomic_DNA"/>
</dbReference>
<evidence type="ECO:0000313" key="2">
    <source>
        <dbReference type="EMBL" id="KAA6354535.1"/>
    </source>
</evidence>
<feature type="region of interest" description="Disordered" evidence="1">
    <location>
        <begin position="1"/>
        <end position="62"/>
    </location>
</feature>